<dbReference type="PANTHER" id="PTHR43037:SF4">
    <property type="entry name" value="PEPTIDASE S9 PROLYL OLIGOPEPTIDASE CATALYTIC DOMAIN-CONTAINING PROTEIN"/>
    <property type="match status" value="1"/>
</dbReference>
<dbReference type="PANTHER" id="PTHR43037">
    <property type="entry name" value="UNNAMED PRODUCT-RELATED"/>
    <property type="match status" value="1"/>
</dbReference>
<dbReference type="EMBL" id="DRIG01000052">
    <property type="protein sequence ID" value="HEC78436.1"/>
    <property type="molecule type" value="Genomic_DNA"/>
</dbReference>
<reference evidence="3" key="1">
    <citation type="journal article" date="2020" name="mSystems">
        <title>Genome- and Community-Level Interaction Insights into Carbon Utilization and Element Cycling Functions of Hydrothermarchaeota in Hydrothermal Sediment.</title>
        <authorList>
            <person name="Zhou Z."/>
            <person name="Liu Y."/>
            <person name="Xu W."/>
            <person name="Pan J."/>
            <person name="Luo Z.H."/>
            <person name="Li M."/>
        </authorList>
    </citation>
    <scope>NUCLEOTIDE SEQUENCE</scope>
    <source>
        <strain evidence="3">HyVt-388</strain>
    </source>
</reference>
<evidence type="ECO:0000256" key="1">
    <source>
        <dbReference type="ARBA" id="ARBA00022729"/>
    </source>
</evidence>
<proteinExistence type="predicted"/>
<protein>
    <recommendedName>
        <fullName evidence="2">Peptidase S9 prolyl oligopeptidase catalytic domain-containing protein</fullName>
    </recommendedName>
</protein>
<dbReference type="InterPro" id="IPR050955">
    <property type="entry name" value="Plant_Biomass_Hydrol_Est"/>
</dbReference>
<sequence length="852" mass="97379">MNIIITLFLITLKNSFLPSVEDTIIIHEWCYLGPFSIGLREGITGVDEEFFFTKAFEPDTEVRYPSILHQSGFIKWRSLRTQSPEIEVTNKNIEWDSLQDYYGAPVLLTAGYFYGVMKCTGLKRALIVASGISSFRLNGEVFPGDPYKDGFLKTPVILKPGENRVLFKVSGFGAHDFSFKIIPVPGPLMISEEDITRPDLIRGEPVDICLGIPLVNTTRRRLDDLTIKAELMGTEKVVAEAFNLMPLCAVKIPIKIKSDYIPEKEESLAVNIRISTGDFSVATRIWLQIKDAAEPRIETFISEIDGSCQYYAVSPPLDYSPDSTYALIMTCHGAGVKAFGLVKSYIRKDWAFVVAPTNRRRFGFDWQDWGRLDFFEVLNRVKERFKIDTNRIYLTGHSMGGHGVWHIGLSHPDVFAGMAPSAGWTNFRLYVPWFLQKAEIFAEPQLIKFRDMVLREDACMPFLENAYNLPIYILQGGADDNVPPIQSRLFVKGLNALGYEFVYNEVVGKKHWWDFDTTPGIDCVDLKEMMDFLKAKTRDPYPQKIVFRTTDIGHSNRCYWIEIDEQEELYKDSRVIAEVVGKKSIMDPWEYGEAVATELKIELVNVARFTIFLNDSLVSPGLVNLVINGQNITFEYRKECRLSFRKTGDKFLWATDEVLTTKRPGVYGPIKRAYFSPFVLIYGTTGDALSTEHNFELARLQAYFWWYRANGFVRILPDTEVTREIIENYNLILFGNAVTNSVLKWINHRLPLRIEKGSVIVGDRILTQKDLCLIEIYPNPLNPEKFVLLYAPTTKKAEEIMGMFIPLYAGAGLPDFVVYDRSVLKYGWAGVKAAGFFDKNWEPDRKLIYIKK</sequence>
<keyword evidence="1" id="KW-0732">Signal</keyword>
<dbReference type="SUPFAM" id="SSF53474">
    <property type="entry name" value="alpha/beta-Hydrolases"/>
    <property type="match status" value="1"/>
</dbReference>
<dbReference type="InterPro" id="IPR029058">
    <property type="entry name" value="AB_hydrolase_fold"/>
</dbReference>
<comment type="caution">
    <text evidence="3">The sequence shown here is derived from an EMBL/GenBank/DDBJ whole genome shotgun (WGS) entry which is preliminary data.</text>
</comment>
<dbReference type="Proteomes" id="UP000885826">
    <property type="component" value="Unassembled WGS sequence"/>
</dbReference>
<name>A0A9C9EMD2_UNCW3</name>
<evidence type="ECO:0000313" key="3">
    <source>
        <dbReference type="EMBL" id="HEC78436.1"/>
    </source>
</evidence>
<evidence type="ECO:0000259" key="2">
    <source>
        <dbReference type="Pfam" id="PF00326"/>
    </source>
</evidence>
<dbReference type="GO" id="GO:0006508">
    <property type="term" value="P:proteolysis"/>
    <property type="evidence" value="ECO:0007669"/>
    <property type="project" value="InterPro"/>
</dbReference>
<organism evidence="3 4">
    <name type="scientific">candidate division WOR-3 bacterium</name>
    <dbReference type="NCBI Taxonomy" id="2052148"/>
    <lineage>
        <taxon>Bacteria</taxon>
        <taxon>Bacteria division WOR-3</taxon>
    </lineage>
</organism>
<accession>A0A9C9EMD2</accession>
<dbReference type="InterPro" id="IPR001375">
    <property type="entry name" value="Peptidase_S9_cat"/>
</dbReference>
<dbReference type="AlphaFoldDB" id="A0A9C9EMD2"/>
<dbReference type="Gene3D" id="3.40.50.1820">
    <property type="entry name" value="alpha/beta hydrolase"/>
    <property type="match status" value="1"/>
</dbReference>
<gene>
    <name evidence="3" type="ORF">ENI34_04750</name>
</gene>
<dbReference type="Pfam" id="PF00326">
    <property type="entry name" value="Peptidase_S9"/>
    <property type="match status" value="1"/>
</dbReference>
<dbReference type="GO" id="GO:0008236">
    <property type="term" value="F:serine-type peptidase activity"/>
    <property type="evidence" value="ECO:0007669"/>
    <property type="project" value="InterPro"/>
</dbReference>
<feature type="domain" description="Peptidase S9 prolyl oligopeptidase catalytic" evidence="2">
    <location>
        <begin position="363"/>
        <end position="535"/>
    </location>
</feature>
<evidence type="ECO:0000313" key="4">
    <source>
        <dbReference type="Proteomes" id="UP000885826"/>
    </source>
</evidence>